<protein>
    <submittedName>
        <fullName evidence="2">Uncharacterized protein</fullName>
    </submittedName>
</protein>
<evidence type="ECO:0000313" key="2">
    <source>
        <dbReference type="EMBL" id="OGE38267.1"/>
    </source>
</evidence>
<feature type="transmembrane region" description="Helical" evidence="1">
    <location>
        <begin position="7"/>
        <end position="26"/>
    </location>
</feature>
<accession>A0A1F5KBE9</accession>
<organism evidence="2 3">
    <name type="scientific">Candidatus Daviesbacteria bacterium RIFCSPHIGHO2_12_FULL_37_11</name>
    <dbReference type="NCBI Taxonomy" id="1797777"/>
    <lineage>
        <taxon>Bacteria</taxon>
        <taxon>Candidatus Daviesiibacteriota</taxon>
    </lineage>
</organism>
<sequence length="195" mass="22653">MKFPISNFKFQIILVFFILGLAYIISPGPNSIDDFPPIPGSVKSNEPGDTYQVGNIAAYFSDFDRNGITEFYKTAYQNMYFGFILPPVNLNYPPEFAKQAIRDEQKSTFLKEYVYPLKGSIFVNGYEPFIENELKNKSHNFIGDHIHINGRYFVSKTTIRYYPANIFAVIFVYFGIWITIYYLIKISRFAMKESL</sequence>
<dbReference type="Proteomes" id="UP000176527">
    <property type="component" value="Unassembled WGS sequence"/>
</dbReference>
<dbReference type="AlphaFoldDB" id="A0A1F5KBE9"/>
<keyword evidence="1" id="KW-1133">Transmembrane helix</keyword>
<keyword evidence="1" id="KW-0472">Membrane</keyword>
<feature type="transmembrane region" description="Helical" evidence="1">
    <location>
        <begin position="161"/>
        <end position="184"/>
    </location>
</feature>
<keyword evidence="1" id="KW-0812">Transmembrane</keyword>
<dbReference type="EMBL" id="MFDE01000025">
    <property type="protein sequence ID" value="OGE38267.1"/>
    <property type="molecule type" value="Genomic_DNA"/>
</dbReference>
<evidence type="ECO:0000313" key="3">
    <source>
        <dbReference type="Proteomes" id="UP000176527"/>
    </source>
</evidence>
<proteinExistence type="predicted"/>
<evidence type="ECO:0000256" key="1">
    <source>
        <dbReference type="SAM" id="Phobius"/>
    </source>
</evidence>
<gene>
    <name evidence="2" type="ORF">A3F00_03000</name>
</gene>
<comment type="caution">
    <text evidence="2">The sequence shown here is derived from an EMBL/GenBank/DDBJ whole genome shotgun (WGS) entry which is preliminary data.</text>
</comment>
<name>A0A1F5KBE9_9BACT</name>
<reference evidence="2 3" key="1">
    <citation type="journal article" date="2016" name="Nat. Commun.">
        <title>Thousands of microbial genomes shed light on interconnected biogeochemical processes in an aquifer system.</title>
        <authorList>
            <person name="Anantharaman K."/>
            <person name="Brown C.T."/>
            <person name="Hug L.A."/>
            <person name="Sharon I."/>
            <person name="Castelle C.J."/>
            <person name="Probst A.J."/>
            <person name="Thomas B.C."/>
            <person name="Singh A."/>
            <person name="Wilkins M.J."/>
            <person name="Karaoz U."/>
            <person name="Brodie E.L."/>
            <person name="Williams K.H."/>
            <person name="Hubbard S.S."/>
            <person name="Banfield J.F."/>
        </authorList>
    </citation>
    <scope>NUCLEOTIDE SEQUENCE [LARGE SCALE GENOMIC DNA]</scope>
</reference>